<comment type="similarity">
    <text evidence="1 4">Belongs to the HSP15 family.</text>
</comment>
<evidence type="ECO:0000256" key="3">
    <source>
        <dbReference type="ARBA" id="ARBA00023125"/>
    </source>
</evidence>
<sequence>MSNPKQPQVSENVRLDKWLWAARFFKTRALARDMVQSGKVQYNGQRAKPGRSVECGAMLKIPAGYDTREIEVLGLSDKRLGAALAQELYKETEQSVAKREENQQARQLSSFYSPKPDGRPDKKQRREIIKLKHS</sequence>
<dbReference type="AlphaFoldDB" id="A0A346NHL3"/>
<keyword evidence="2 4" id="KW-0694">RNA-binding</keyword>
<feature type="region of interest" description="Disordered" evidence="5">
    <location>
        <begin position="95"/>
        <end position="134"/>
    </location>
</feature>
<dbReference type="SMART" id="SM00363">
    <property type="entry name" value="S4"/>
    <property type="match status" value="1"/>
</dbReference>
<proteinExistence type="inferred from homology"/>
<reference evidence="7 8" key="1">
    <citation type="submission" date="2018-08" db="EMBL/GenBank/DDBJ databases">
        <title>Salinimonas sediminis sp. nov., a piezophilic bacterium isolated from a deep-sea sediment sample from the New Britain Trench.</title>
        <authorList>
            <person name="Cao J."/>
        </authorList>
    </citation>
    <scope>NUCLEOTIDE SEQUENCE [LARGE SCALE GENOMIC DNA]</scope>
    <source>
        <strain evidence="7 8">N102</strain>
    </source>
</reference>
<evidence type="ECO:0000256" key="1">
    <source>
        <dbReference type="ARBA" id="ARBA00008396"/>
    </source>
</evidence>
<evidence type="ECO:0000256" key="5">
    <source>
        <dbReference type="SAM" id="MobiDB-lite"/>
    </source>
</evidence>
<feature type="compositionally biased region" description="Basic and acidic residues" evidence="5">
    <location>
        <begin position="116"/>
        <end position="134"/>
    </location>
</feature>
<dbReference type="PROSITE" id="PS50889">
    <property type="entry name" value="S4"/>
    <property type="match status" value="1"/>
</dbReference>
<evidence type="ECO:0000256" key="4">
    <source>
        <dbReference type="PIRNR" id="PIRNR016821"/>
    </source>
</evidence>
<dbReference type="EMBL" id="CP031769">
    <property type="protein sequence ID" value="AXR05020.1"/>
    <property type="molecule type" value="Genomic_DNA"/>
</dbReference>
<accession>A0A346NHL3</accession>
<dbReference type="InterPro" id="IPR036986">
    <property type="entry name" value="S4_RNA-bd_sf"/>
</dbReference>
<keyword evidence="3 4" id="KW-0238">DNA-binding</keyword>
<evidence type="ECO:0000256" key="2">
    <source>
        <dbReference type="ARBA" id="ARBA00022884"/>
    </source>
</evidence>
<keyword evidence="7" id="KW-0346">Stress response</keyword>
<dbReference type="GO" id="GO:0003727">
    <property type="term" value="F:single-stranded RNA binding"/>
    <property type="evidence" value="ECO:0007669"/>
    <property type="project" value="InterPro"/>
</dbReference>
<dbReference type="CDD" id="cd00165">
    <property type="entry name" value="S4"/>
    <property type="match status" value="1"/>
</dbReference>
<protein>
    <recommendedName>
        <fullName evidence="4">Heat shock protein 15</fullName>
    </recommendedName>
</protein>
<evidence type="ECO:0000259" key="6">
    <source>
        <dbReference type="SMART" id="SM00363"/>
    </source>
</evidence>
<dbReference type="GO" id="GO:0043023">
    <property type="term" value="F:ribosomal large subunit binding"/>
    <property type="evidence" value="ECO:0007669"/>
    <property type="project" value="InterPro"/>
</dbReference>
<dbReference type="NCBIfam" id="NF007673">
    <property type="entry name" value="PRK10348.1"/>
    <property type="match status" value="1"/>
</dbReference>
<dbReference type="OrthoDB" id="9797176at2"/>
<dbReference type="GO" id="GO:0034605">
    <property type="term" value="P:cellular response to heat"/>
    <property type="evidence" value="ECO:0007669"/>
    <property type="project" value="InterPro"/>
</dbReference>
<dbReference type="SUPFAM" id="SSF55174">
    <property type="entry name" value="Alpha-L RNA-binding motif"/>
    <property type="match status" value="1"/>
</dbReference>
<dbReference type="GO" id="GO:0003677">
    <property type="term" value="F:DNA binding"/>
    <property type="evidence" value="ECO:0007669"/>
    <property type="project" value="UniProtKB-KW"/>
</dbReference>
<feature type="domain" description="RNA-binding S4" evidence="6">
    <location>
        <begin position="13"/>
        <end position="74"/>
    </location>
</feature>
<dbReference type="KEGG" id="salm:D0Y50_00730"/>
<organism evidence="7 8">
    <name type="scientific">Salinimonas sediminis</name>
    <dbReference type="NCBI Taxonomy" id="2303538"/>
    <lineage>
        <taxon>Bacteria</taxon>
        <taxon>Pseudomonadati</taxon>
        <taxon>Pseudomonadota</taxon>
        <taxon>Gammaproteobacteria</taxon>
        <taxon>Alteromonadales</taxon>
        <taxon>Alteromonadaceae</taxon>
        <taxon>Alteromonas/Salinimonas group</taxon>
        <taxon>Salinimonas</taxon>
    </lineage>
</organism>
<gene>
    <name evidence="7" type="ORF">D0Y50_00730</name>
</gene>
<dbReference type="PIRSF" id="PIRSF016821">
    <property type="entry name" value="HSP15"/>
    <property type="match status" value="1"/>
</dbReference>
<name>A0A346NHL3_9ALTE</name>
<keyword evidence="8" id="KW-1185">Reference proteome</keyword>
<dbReference type="InterPro" id="IPR002942">
    <property type="entry name" value="S4_RNA-bd"/>
</dbReference>
<dbReference type="InterPro" id="IPR025708">
    <property type="entry name" value="HSP15"/>
</dbReference>
<dbReference type="Proteomes" id="UP000262073">
    <property type="component" value="Chromosome"/>
</dbReference>
<dbReference type="Pfam" id="PF01479">
    <property type="entry name" value="S4"/>
    <property type="match status" value="1"/>
</dbReference>
<dbReference type="RefSeq" id="WP_108567749.1">
    <property type="nucleotide sequence ID" value="NZ_CP031769.1"/>
</dbReference>
<evidence type="ECO:0000313" key="8">
    <source>
        <dbReference type="Proteomes" id="UP000262073"/>
    </source>
</evidence>
<dbReference type="Gene3D" id="3.10.290.10">
    <property type="entry name" value="RNA-binding S4 domain"/>
    <property type="match status" value="1"/>
</dbReference>
<evidence type="ECO:0000313" key="7">
    <source>
        <dbReference type="EMBL" id="AXR05020.1"/>
    </source>
</evidence>